<name>A0A0D7X1R3_9BACL</name>
<dbReference type="PATRIC" id="fig|159743.3.peg.4332"/>
<evidence type="ECO:0000313" key="1">
    <source>
        <dbReference type="EMBL" id="KJD43982.1"/>
    </source>
</evidence>
<gene>
    <name evidence="1" type="ORF">QD47_19430</name>
</gene>
<comment type="caution">
    <text evidence="1">The sequence shown here is derived from an EMBL/GenBank/DDBJ whole genome shotgun (WGS) entry which is preliminary data.</text>
</comment>
<dbReference type="EMBL" id="JTHP01000044">
    <property type="protein sequence ID" value="KJD43982.1"/>
    <property type="molecule type" value="Genomic_DNA"/>
</dbReference>
<dbReference type="OrthoDB" id="2965578at2"/>
<protein>
    <submittedName>
        <fullName evidence="1">Uncharacterized protein</fullName>
    </submittedName>
</protein>
<accession>A0A0D7X1R3</accession>
<sequence length="167" mass="20035">MDKKLLIQFEVKKSEIIHKQTERMMGCIRTLSQMESKGYNSLLLYIDGYNDIPDELYEIPEVRIWMKKLFRIVPHFLYYIFQEEEDSYGRLLACITDVESAYQGEWLPTSSYNIRNVPRYTYKVNIKNEDYFRLEKAMRNHILESGNLDHFKSLDLFNKVLGIKEQN</sequence>
<organism evidence="1 2">
    <name type="scientific">Paenibacillus terrae</name>
    <dbReference type="NCBI Taxonomy" id="159743"/>
    <lineage>
        <taxon>Bacteria</taxon>
        <taxon>Bacillati</taxon>
        <taxon>Bacillota</taxon>
        <taxon>Bacilli</taxon>
        <taxon>Bacillales</taxon>
        <taxon>Paenibacillaceae</taxon>
        <taxon>Paenibacillus</taxon>
    </lineage>
</organism>
<dbReference type="AlphaFoldDB" id="A0A0D7X1R3"/>
<reference evidence="1 2" key="1">
    <citation type="submission" date="2014-11" db="EMBL/GenBank/DDBJ databases">
        <title>Draft Genome Sequences of Paenibacillus polymyxa NRRL B-30509 and Paenibacillus terrae NRRL B-30644, Strains from a Poultry Environment that Produce Tridecaptin A and Paenicidins.</title>
        <authorList>
            <person name="van Belkum M.J."/>
            <person name="Lohans C.T."/>
            <person name="Vederas J.C."/>
        </authorList>
    </citation>
    <scope>NUCLEOTIDE SEQUENCE [LARGE SCALE GENOMIC DNA]</scope>
    <source>
        <strain evidence="1 2">NRRL B-30644</strain>
    </source>
</reference>
<proteinExistence type="predicted"/>
<dbReference type="Proteomes" id="UP000032534">
    <property type="component" value="Unassembled WGS sequence"/>
</dbReference>
<evidence type="ECO:0000313" key="2">
    <source>
        <dbReference type="Proteomes" id="UP000032534"/>
    </source>
</evidence>
<keyword evidence="2" id="KW-1185">Reference proteome</keyword>
<dbReference type="RefSeq" id="WP_044647688.1">
    <property type="nucleotide sequence ID" value="NZ_JTHP01000044.1"/>
</dbReference>